<evidence type="ECO:0000256" key="8">
    <source>
        <dbReference type="ARBA" id="ARBA00022723"/>
    </source>
</evidence>
<evidence type="ECO:0000256" key="4">
    <source>
        <dbReference type="ARBA" id="ARBA00011025"/>
    </source>
</evidence>
<dbReference type="InterPro" id="IPR001876">
    <property type="entry name" value="Znf_RanBP2"/>
</dbReference>
<evidence type="ECO:0000256" key="5">
    <source>
        <dbReference type="ARBA" id="ARBA00019709"/>
    </source>
</evidence>
<evidence type="ECO:0000256" key="2">
    <source>
        <dbReference type="ARBA" id="ARBA00004397"/>
    </source>
</evidence>
<dbReference type="GO" id="GO:0015031">
    <property type="term" value="P:protein transport"/>
    <property type="evidence" value="ECO:0007669"/>
    <property type="project" value="UniProtKB-KW"/>
</dbReference>
<dbReference type="OrthoDB" id="10251089at2759"/>
<dbReference type="FunCoup" id="A0A1Y1UDB6">
    <property type="interactions" value="687"/>
</dbReference>
<keyword evidence="15" id="KW-0472">Membrane</keyword>
<evidence type="ECO:0000256" key="18">
    <source>
        <dbReference type="SAM" id="MobiDB-lite"/>
    </source>
</evidence>
<dbReference type="GO" id="GO:0051028">
    <property type="term" value="P:mRNA transport"/>
    <property type="evidence" value="ECO:0007669"/>
    <property type="project" value="UniProtKB-KW"/>
</dbReference>
<evidence type="ECO:0000256" key="13">
    <source>
        <dbReference type="ARBA" id="ARBA00022927"/>
    </source>
</evidence>
<dbReference type="InterPro" id="IPR037518">
    <property type="entry name" value="MPN"/>
</dbReference>
<evidence type="ECO:0000256" key="7">
    <source>
        <dbReference type="ARBA" id="ARBA00022490"/>
    </source>
</evidence>
<dbReference type="Pfam" id="PF05020">
    <property type="entry name" value="zf-NPL4"/>
    <property type="match status" value="1"/>
</dbReference>
<evidence type="ECO:0000313" key="21">
    <source>
        <dbReference type="Proteomes" id="UP000193218"/>
    </source>
</evidence>
<keyword evidence="11" id="KW-0256">Endoplasmic reticulum</keyword>
<organism evidence="20 21">
    <name type="scientific">Kockovaella imperatae</name>
    <dbReference type="NCBI Taxonomy" id="4999"/>
    <lineage>
        <taxon>Eukaryota</taxon>
        <taxon>Fungi</taxon>
        <taxon>Dikarya</taxon>
        <taxon>Basidiomycota</taxon>
        <taxon>Agaricomycotina</taxon>
        <taxon>Tremellomycetes</taxon>
        <taxon>Tremellales</taxon>
        <taxon>Cuniculitremaceae</taxon>
        <taxon>Kockovaella</taxon>
    </lineage>
</organism>
<comment type="subcellular location">
    <subcellularLocation>
        <location evidence="3">Cytoplasm</location>
        <location evidence="3">Perinuclear region</location>
    </subcellularLocation>
    <subcellularLocation>
        <location evidence="2">Endoplasmic reticulum membrane</location>
        <topology evidence="2">Peripheral membrane protein</topology>
        <orientation evidence="2">Cytoplasmic side</orientation>
    </subcellularLocation>
    <subcellularLocation>
        <location evidence="1">Nucleus membrane</location>
        <topology evidence="1">Peripheral membrane protein</topology>
        <orientation evidence="1">Cytoplasmic side</orientation>
    </subcellularLocation>
</comment>
<evidence type="ECO:0000256" key="1">
    <source>
        <dbReference type="ARBA" id="ARBA00004335"/>
    </source>
</evidence>
<keyword evidence="14" id="KW-0811">Translocation</keyword>
<feature type="region of interest" description="Disordered" evidence="18">
    <location>
        <begin position="89"/>
        <end position="116"/>
    </location>
</feature>
<feature type="region of interest" description="Disordered" evidence="18">
    <location>
        <begin position="1"/>
        <end position="60"/>
    </location>
</feature>
<dbReference type="AlphaFoldDB" id="A0A1Y1UDB6"/>
<feature type="compositionally biased region" description="Polar residues" evidence="18">
    <location>
        <begin position="45"/>
        <end position="57"/>
    </location>
</feature>
<dbReference type="InterPro" id="IPR007716">
    <property type="entry name" value="NPL4_Zn-bd_put"/>
</dbReference>
<dbReference type="InterPro" id="IPR016563">
    <property type="entry name" value="Npl4"/>
</dbReference>
<dbReference type="GeneID" id="33558081"/>
<dbReference type="PROSITE" id="PS50249">
    <property type="entry name" value="MPN"/>
    <property type="match status" value="1"/>
</dbReference>
<feature type="domain" description="MPN" evidence="19">
    <location>
        <begin position="247"/>
        <end position="386"/>
    </location>
</feature>
<dbReference type="PANTHER" id="PTHR12710">
    <property type="entry name" value="NUCLEAR PROTEIN LOCALIZATION 4"/>
    <property type="match status" value="1"/>
</dbReference>
<comment type="caution">
    <text evidence="20">The sequence shown here is derived from an EMBL/GenBank/DDBJ whole genome shotgun (WGS) entry which is preliminary data.</text>
</comment>
<evidence type="ECO:0000256" key="12">
    <source>
        <dbReference type="ARBA" id="ARBA00022833"/>
    </source>
</evidence>
<evidence type="ECO:0000256" key="3">
    <source>
        <dbReference type="ARBA" id="ARBA00004556"/>
    </source>
</evidence>
<dbReference type="EMBL" id="NBSH01000009">
    <property type="protein sequence ID" value="ORX36031.1"/>
    <property type="molecule type" value="Genomic_DNA"/>
</dbReference>
<evidence type="ECO:0000256" key="6">
    <source>
        <dbReference type="ARBA" id="ARBA00022448"/>
    </source>
</evidence>
<keyword evidence="7" id="KW-0963">Cytoplasm</keyword>
<dbReference type="GO" id="GO:0031625">
    <property type="term" value="F:ubiquitin protein ligase binding"/>
    <property type="evidence" value="ECO:0007669"/>
    <property type="project" value="TreeGrafter"/>
</dbReference>
<dbReference type="Gene3D" id="2.30.30.380">
    <property type="entry name" value="Zn-finger domain of Sec23/24"/>
    <property type="match status" value="1"/>
</dbReference>
<keyword evidence="13" id="KW-0653">Protein transport</keyword>
<keyword evidence="6" id="KW-0813">Transport</keyword>
<keyword evidence="10" id="KW-0509">mRNA transport</keyword>
<dbReference type="InterPro" id="IPR007717">
    <property type="entry name" value="NPL4_C"/>
</dbReference>
<dbReference type="GO" id="GO:0043130">
    <property type="term" value="F:ubiquitin binding"/>
    <property type="evidence" value="ECO:0007669"/>
    <property type="project" value="TreeGrafter"/>
</dbReference>
<gene>
    <name evidence="20" type="ORF">BD324DRAFT_629916</name>
</gene>
<feature type="compositionally biased region" description="Polar residues" evidence="18">
    <location>
        <begin position="9"/>
        <end position="18"/>
    </location>
</feature>
<keyword evidence="16" id="KW-0539">Nucleus</keyword>
<dbReference type="PANTHER" id="PTHR12710:SF0">
    <property type="entry name" value="NUCLEAR PROTEIN LOCALIZATION PROTEIN 4 HOMOLOG"/>
    <property type="match status" value="1"/>
</dbReference>
<evidence type="ECO:0000313" key="20">
    <source>
        <dbReference type="EMBL" id="ORX36031.1"/>
    </source>
</evidence>
<evidence type="ECO:0000256" key="10">
    <source>
        <dbReference type="ARBA" id="ARBA00022816"/>
    </source>
</evidence>
<evidence type="ECO:0000256" key="16">
    <source>
        <dbReference type="ARBA" id="ARBA00023242"/>
    </source>
</evidence>
<dbReference type="PIRSF" id="PIRSF010052">
    <property type="entry name" value="Polyub_prc_Npl4"/>
    <property type="match status" value="1"/>
</dbReference>
<dbReference type="FunFam" id="3.10.20.90:FF:000243">
    <property type="entry name" value="Nuclear protein localization protein 4"/>
    <property type="match status" value="1"/>
</dbReference>
<dbReference type="Pfam" id="PF05021">
    <property type="entry name" value="NPL4"/>
    <property type="match status" value="1"/>
</dbReference>
<dbReference type="CDD" id="cd08061">
    <property type="entry name" value="MPN_NPL4"/>
    <property type="match status" value="1"/>
</dbReference>
<evidence type="ECO:0000256" key="9">
    <source>
        <dbReference type="ARBA" id="ARBA00022771"/>
    </source>
</evidence>
<evidence type="ECO:0000256" key="11">
    <source>
        <dbReference type="ARBA" id="ARBA00022824"/>
    </source>
</evidence>
<keyword evidence="9" id="KW-0863">Zinc-finger</keyword>
<dbReference type="GO" id="GO:0031965">
    <property type="term" value="C:nuclear membrane"/>
    <property type="evidence" value="ECO:0007669"/>
    <property type="project" value="UniProtKB-SubCell"/>
</dbReference>
<reference evidence="20 21" key="1">
    <citation type="submission" date="2017-03" db="EMBL/GenBank/DDBJ databases">
        <title>Widespread Adenine N6-methylation of Active Genes in Fungi.</title>
        <authorList>
            <consortium name="DOE Joint Genome Institute"/>
            <person name="Mondo S.J."/>
            <person name="Dannebaum R.O."/>
            <person name="Kuo R.C."/>
            <person name="Louie K.B."/>
            <person name="Bewick A.J."/>
            <person name="Labutti K."/>
            <person name="Haridas S."/>
            <person name="Kuo A."/>
            <person name="Salamov A."/>
            <person name="Ahrendt S.R."/>
            <person name="Lau R."/>
            <person name="Bowen B.P."/>
            <person name="Lipzen A."/>
            <person name="Sullivan W."/>
            <person name="Andreopoulos W.B."/>
            <person name="Clum A."/>
            <person name="Lindquist E."/>
            <person name="Daum C."/>
            <person name="Northen T.R."/>
            <person name="Ramamoorthy G."/>
            <person name="Schmitz R.J."/>
            <person name="Gryganskyi A."/>
            <person name="Culley D."/>
            <person name="Magnuson J."/>
            <person name="James T.Y."/>
            <person name="O'Malley M.A."/>
            <person name="Stajich J.E."/>
            <person name="Spatafora J.W."/>
            <person name="Visel A."/>
            <person name="Grigoriev I.V."/>
        </authorList>
    </citation>
    <scope>NUCLEOTIDE SEQUENCE [LARGE SCALE GENOMIC DNA]</scope>
    <source>
        <strain evidence="20 21">NRRL Y-17943</strain>
    </source>
</reference>
<proteinExistence type="inferred from homology"/>
<evidence type="ECO:0000256" key="15">
    <source>
        <dbReference type="ARBA" id="ARBA00023136"/>
    </source>
</evidence>
<dbReference type="GO" id="GO:0005789">
    <property type="term" value="C:endoplasmic reticulum membrane"/>
    <property type="evidence" value="ECO:0007669"/>
    <property type="project" value="UniProtKB-SubCell"/>
</dbReference>
<dbReference type="STRING" id="4999.A0A1Y1UDB6"/>
<accession>A0A1Y1UDB6</accession>
<name>A0A1Y1UDB6_9TREE</name>
<dbReference type="Proteomes" id="UP000193218">
    <property type="component" value="Unassembled WGS sequence"/>
</dbReference>
<comment type="function">
    <text evidence="17">Involved in the import of nuclear-targeted proteins into the nucleus and the export of poly(A) RNA out of the nucleus. Has a role in the endoplasmic reticulum-associated degradation (ERAD) pathway.</text>
</comment>
<dbReference type="InParanoid" id="A0A1Y1UDB6"/>
<keyword evidence="8" id="KW-0479">Metal-binding</keyword>
<keyword evidence="21" id="KW-1185">Reference proteome</keyword>
<dbReference type="SMART" id="SM00547">
    <property type="entry name" value="ZnF_RBZ"/>
    <property type="match status" value="1"/>
</dbReference>
<evidence type="ECO:0000256" key="17">
    <source>
        <dbReference type="ARBA" id="ARBA00024703"/>
    </source>
</evidence>
<comment type="similarity">
    <text evidence="4">Belongs to the NPL4 family.</text>
</comment>
<dbReference type="GO" id="GO:0008270">
    <property type="term" value="F:zinc ion binding"/>
    <property type="evidence" value="ECO:0007669"/>
    <property type="project" value="UniProtKB-KW"/>
</dbReference>
<dbReference type="RefSeq" id="XP_021870160.1">
    <property type="nucleotide sequence ID" value="XM_022016272.1"/>
</dbReference>
<evidence type="ECO:0000259" key="19">
    <source>
        <dbReference type="PROSITE" id="PS50249"/>
    </source>
</evidence>
<protein>
    <recommendedName>
        <fullName evidence="5">Nuclear protein localization protein 4</fullName>
    </recommendedName>
</protein>
<evidence type="ECO:0000256" key="14">
    <source>
        <dbReference type="ARBA" id="ARBA00023010"/>
    </source>
</evidence>
<dbReference type="GO" id="GO:0006511">
    <property type="term" value="P:ubiquitin-dependent protein catabolic process"/>
    <property type="evidence" value="ECO:0007669"/>
    <property type="project" value="InterPro"/>
</dbReference>
<dbReference type="Gene3D" id="3.10.20.90">
    <property type="entry name" value="Phosphatidylinositol 3-kinase Catalytic Subunit, Chain A, domain 1"/>
    <property type="match status" value="1"/>
</dbReference>
<dbReference type="GO" id="GO:0048471">
    <property type="term" value="C:perinuclear region of cytoplasm"/>
    <property type="evidence" value="ECO:0007669"/>
    <property type="project" value="UniProtKB-SubCell"/>
</dbReference>
<sequence length="666" mass="72855">MLLRIRSPAGTSRINVEPTTPGEELANLILGTIPPSEPQPDPSTLKLSNQPGNSGESVTFDALRGRKVGDMGFRHGDLLFLSYRAVEASTSTSHPPPQPDPSHPHTHTDPPLPGVIPLADLSRVEEEPIDIYWNGQDGKIARKRDPNFCRHGEKGMCDYCMPLEPYDPKYQSENQIKHLSYHAYLRKLLSTRSASSPSLPPLTPLSLSVMTPCPTGSHPPFPAGICSTCQPSALTLTSQPYRMVDHVEFSSPSIINGLLDAWRRTGTQRLGFLIGRFEKYEKVPMGVKSIVEAVWEPRQEGEVDGLTIETPWSDQDRVSEIASWCEKGLCVVGMIYTDLTPAEDVTKVLYKRHAQSFTASSLEMLLSAAYQISHPLKTKSSTTGLFSSRFVTCCLTGTEEGGIDVIAWQATEQAEAMVRAGIVEASVDPGTVRVRKPGDGEYIPEVFYSFKNEYGIQVKMPAKPTFPVEYLFVNVTHGFPVEPNPLFLSNSFPTENRPGLHDQSLEVVIAQLSSIISSSDGRVGDIDTWPPRIRNEVSKWLSDWHLVAFLCMQGMFSNDEQKLLCRAATAHAHPNDKQSLELFLHCAGWQTLLTIAESSSSARDATPSAAFDAMGIESPTRGASGASSARSSTPLAASSEKICPHCTFVNPSSRSDCEICGLPLDG</sequence>
<keyword evidence="12" id="KW-0862">Zinc</keyword>